<gene>
    <name evidence="2" type="ORF">H7F16_01070</name>
</gene>
<feature type="transmembrane region" description="Helical" evidence="1">
    <location>
        <begin position="82"/>
        <end position="105"/>
    </location>
</feature>
<comment type="caution">
    <text evidence="2">The sequence shown here is derived from an EMBL/GenBank/DDBJ whole genome shotgun (WGS) entry which is preliminary data.</text>
</comment>
<keyword evidence="1" id="KW-0812">Transmembrane</keyword>
<protein>
    <submittedName>
        <fullName evidence="2">Uncharacterized protein</fullName>
    </submittedName>
</protein>
<keyword evidence="1" id="KW-1133">Transmembrane helix</keyword>
<evidence type="ECO:0000313" key="2">
    <source>
        <dbReference type="EMBL" id="MBC2834078.1"/>
    </source>
</evidence>
<feature type="transmembrane region" description="Helical" evidence="1">
    <location>
        <begin position="111"/>
        <end position="128"/>
    </location>
</feature>
<dbReference type="EMBL" id="JACLQD010000001">
    <property type="protein sequence ID" value="MBC2834078.1"/>
    <property type="molecule type" value="Genomic_DNA"/>
</dbReference>
<name>A0A842I556_9RHOB</name>
<feature type="transmembrane region" description="Helical" evidence="1">
    <location>
        <begin position="36"/>
        <end position="55"/>
    </location>
</feature>
<sequence>MNAGSVSVFLRFSLFAVAIFAVPLAVWRYAFQATDWSAVALLPLGYVIFRANYALTLPAMRAELRLVLNETSVLSRWVTGKIYVGAASALFALTSIVLLAWQALVLSSAEAMLLVGLLVSTSLVYALMRGFFGWHLNEPFAKPISTKLATAVATVPFFFALAYTTFNFSGQPGSLADATLLEAIRIGLADLPDRAGWITQFMALPYGYEAAKLWVVVSLKDYPVVAWMFSLDAALFSFVLARASVVVAAWLPSVKPPKRDKTATAVGWFWGVIGGSCCLYLGLVLAGALGRDETLPRDEQPTFLYEALSEANQAAVEAVKAQIGPALDTIYEPVYRAVPAYAEFHYSVPGEYIELTEAAIGALADSMTARLYVGFEKRLGALTQKLDEDFAAAFSSRLSADAVGAESGSFLFEDIAQTAIRDAEARVAVAAPIAGGTLVLGGKAVELAVVVIAKKLGAKALLKAGSKWGMTAAGAGSGAMLCAWSGPVAALCGATGAVIVWVGTDMLAIRLDEAFNRAEFEAELRILIDDDKADLKRNLELALDQKALAVQSANNVIVQDFTLKQLTSPEYGVLCEQSKALAASYSAYISGPDFGDEAKAAELRKAALQLDLFAARDLRTEVMSNLPSPLPRIVTKLLVTGVIPADFSSDRDVSGMAMINGRRFDFERTPSSAATGFTLVRDEAFPMAIGSGLTISVAVQQHNYLGNSFFSGTGQFDAASVAAATDRAQTKLQVPLEFATKPQDTPVWNSSPYPGNTAKVTLETAFVKPPELTAKLPCLQ</sequence>
<feature type="transmembrane region" description="Helical" evidence="1">
    <location>
        <begin position="148"/>
        <end position="166"/>
    </location>
</feature>
<evidence type="ECO:0000313" key="3">
    <source>
        <dbReference type="Proteomes" id="UP000555411"/>
    </source>
</evidence>
<feature type="transmembrane region" description="Helical" evidence="1">
    <location>
        <begin position="263"/>
        <end position="289"/>
    </location>
</feature>
<dbReference type="RefSeq" id="WP_185795708.1">
    <property type="nucleotide sequence ID" value="NZ_JACLQD010000001.1"/>
</dbReference>
<keyword evidence="1" id="KW-0472">Membrane</keyword>
<feature type="transmembrane region" description="Helical" evidence="1">
    <location>
        <begin position="224"/>
        <end position="251"/>
    </location>
</feature>
<proteinExistence type="predicted"/>
<evidence type="ECO:0000256" key="1">
    <source>
        <dbReference type="SAM" id="Phobius"/>
    </source>
</evidence>
<feature type="transmembrane region" description="Helical" evidence="1">
    <location>
        <begin position="12"/>
        <end position="30"/>
    </location>
</feature>
<dbReference type="Proteomes" id="UP000555411">
    <property type="component" value="Unassembled WGS sequence"/>
</dbReference>
<dbReference type="AlphaFoldDB" id="A0A842I556"/>
<accession>A0A842I556</accession>
<organism evidence="2 3">
    <name type="scientific">Paragemmobacter straminiformis</name>
    <dbReference type="NCBI Taxonomy" id="2045119"/>
    <lineage>
        <taxon>Bacteria</taxon>
        <taxon>Pseudomonadati</taxon>
        <taxon>Pseudomonadota</taxon>
        <taxon>Alphaproteobacteria</taxon>
        <taxon>Rhodobacterales</taxon>
        <taxon>Paracoccaceae</taxon>
        <taxon>Paragemmobacter</taxon>
    </lineage>
</organism>
<reference evidence="2 3" key="1">
    <citation type="journal article" date="2017" name="Int. J. Syst. Evol. Microbiol.">
        <title>Gemmobacter straminiformis sp. nov., isolated from an artificial fountain.</title>
        <authorList>
            <person name="Kang J.Y."/>
            <person name="Kim M.J."/>
            <person name="Chun J."/>
            <person name="Son K.P."/>
            <person name="Jahng K.Y."/>
        </authorList>
    </citation>
    <scope>NUCLEOTIDE SEQUENCE [LARGE SCALE GENOMIC DNA]</scope>
    <source>
        <strain evidence="2 3">CAM-8</strain>
    </source>
</reference>
<keyword evidence="3" id="KW-1185">Reference proteome</keyword>